<dbReference type="InterPro" id="IPR011990">
    <property type="entry name" value="TPR-like_helical_dom_sf"/>
</dbReference>
<evidence type="ECO:0000256" key="1">
    <source>
        <dbReference type="ARBA" id="ARBA00022737"/>
    </source>
</evidence>
<dbReference type="AlphaFoldDB" id="A0A1Y5IGY3"/>
<dbReference type="GO" id="GO:0016020">
    <property type="term" value="C:membrane"/>
    <property type="evidence" value="ECO:0007669"/>
    <property type="project" value="TreeGrafter"/>
</dbReference>
<evidence type="ECO:0000256" key="4">
    <source>
        <dbReference type="SAM" id="Coils"/>
    </source>
</evidence>
<dbReference type="PROSITE" id="PS50005">
    <property type="entry name" value="TPR"/>
    <property type="match status" value="1"/>
</dbReference>
<dbReference type="InterPro" id="IPR047150">
    <property type="entry name" value="SGT"/>
</dbReference>
<feature type="coiled-coil region" evidence="4">
    <location>
        <begin position="149"/>
        <end position="191"/>
    </location>
</feature>
<name>A0A1Y5IGY3_OSTTA</name>
<evidence type="ECO:0000256" key="2">
    <source>
        <dbReference type="ARBA" id="ARBA00022803"/>
    </source>
</evidence>
<evidence type="ECO:0000256" key="3">
    <source>
        <dbReference type="PROSITE-ProRule" id="PRU00339"/>
    </source>
</evidence>
<dbReference type="Proteomes" id="UP000195557">
    <property type="component" value="Unassembled WGS sequence"/>
</dbReference>
<dbReference type="PANTHER" id="PTHR45831:SF2">
    <property type="entry name" value="LD24721P"/>
    <property type="match status" value="1"/>
</dbReference>
<dbReference type="GO" id="GO:0006620">
    <property type="term" value="P:post-translational protein targeting to endoplasmic reticulum membrane"/>
    <property type="evidence" value="ECO:0007669"/>
    <property type="project" value="TreeGrafter"/>
</dbReference>
<dbReference type="InterPro" id="IPR019734">
    <property type="entry name" value="TPR_rpt"/>
</dbReference>
<evidence type="ECO:0000313" key="5">
    <source>
        <dbReference type="EMBL" id="OUS48820.1"/>
    </source>
</evidence>
<dbReference type="GO" id="GO:0060090">
    <property type="term" value="F:molecular adaptor activity"/>
    <property type="evidence" value="ECO:0007669"/>
    <property type="project" value="TreeGrafter"/>
</dbReference>
<protein>
    <submittedName>
        <fullName evidence="5">Uncharacterized protein</fullName>
    </submittedName>
</protein>
<dbReference type="GO" id="GO:0072380">
    <property type="term" value="C:TRC complex"/>
    <property type="evidence" value="ECO:0007669"/>
    <property type="project" value="TreeGrafter"/>
</dbReference>
<sequence>MTTSWAPFAAEKRRRDGREHHRIACEAYARGESESAIEAFTKALEVDPRNFMALCNRALARLRAKDDANALRDARACVRNAPKWHKAWYRLSQARTALGDDVEALNALAEARRLSDGTGDAEELDRAIEAARTRVRESGDDDLIDRVRASEERREIDVAEEEAELERRRLVRRAKLEAKRAERAVAEEKLKRDLNLEGVYDKLADVNTYLGDLSDSDDSELEAYDPEGRAMFIPRRITDFSSFARRLRTSIGAAATTDAMCELRRYGCIQISLGPAVAGTSKFKAAADAMDACALPYCVIPAWREATSPWPMQLAMAHQDVQDAMWLMETVARVVAGTVYEDAGKSTQDLDRVLDSPLFAGEERDRAPEVTDVSPSALVLSIDESFAKGYAERTSALVRVDWLEAYEDEDARADGETTLVELSVCAELARRVDDEFIVTEDLDPSDREGHGPDGTSFACPRARRPSTRSLVSFFLCPVPR</sequence>
<keyword evidence="2 3" id="KW-0802">TPR repeat</keyword>
<gene>
    <name evidence="5" type="ORF">BE221DRAFT_197157</name>
</gene>
<feature type="repeat" description="TPR" evidence="3">
    <location>
        <begin position="17"/>
        <end position="50"/>
    </location>
</feature>
<dbReference type="PANTHER" id="PTHR45831">
    <property type="entry name" value="LD24721P"/>
    <property type="match status" value="1"/>
</dbReference>
<dbReference type="EMBL" id="KZ155772">
    <property type="protein sequence ID" value="OUS48820.1"/>
    <property type="molecule type" value="Genomic_DNA"/>
</dbReference>
<dbReference type="SMART" id="SM00028">
    <property type="entry name" value="TPR"/>
    <property type="match status" value="3"/>
</dbReference>
<dbReference type="Gene3D" id="1.25.40.10">
    <property type="entry name" value="Tetratricopeptide repeat domain"/>
    <property type="match status" value="1"/>
</dbReference>
<dbReference type="eggNOG" id="KOG0548">
    <property type="taxonomic scope" value="Eukaryota"/>
</dbReference>
<proteinExistence type="predicted"/>
<dbReference type="SUPFAM" id="SSF48452">
    <property type="entry name" value="TPR-like"/>
    <property type="match status" value="1"/>
</dbReference>
<keyword evidence="4" id="KW-0175">Coiled coil</keyword>
<keyword evidence="1" id="KW-0677">Repeat</keyword>
<accession>A0A1Y5IGY3</accession>
<reference evidence="5" key="1">
    <citation type="submission" date="2017-04" db="EMBL/GenBank/DDBJ databases">
        <title>Population genomics of picophytoplankton unveils novel chromosome hypervariability.</title>
        <authorList>
            <consortium name="DOE Joint Genome Institute"/>
            <person name="Blanc-Mathieu R."/>
            <person name="Krasovec M."/>
            <person name="Hebrard M."/>
            <person name="Yau S."/>
            <person name="Desgranges E."/>
            <person name="Martin J."/>
            <person name="Schackwitz W."/>
            <person name="Kuo A."/>
            <person name="Salin G."/>
            <person name="Donnadieu C."/>
            <person name="Desdevises Y."/>
            <person name="Sanchez-Ferandin S."/>
            <person name="Moreau H."/>
            <person name="Rivals E."/>
            <person name="Grigoriev I.V."/>
            <person name="Grimsley N."/>
            <person name="Eyre-Walker A."/>
            <person name="Piganeau G."/>
        </authorList>
    </citation>
    <scope>NUCLEOTIDE SEQUENCE [LARGE SCALE GENOMIC DNA]</scope>
    <source>
        <strain evidence="5">RCC 1115</strain>
    </source>
</reference>
<organism evidence="5">
    <name type="scientific">Ostreococcus tauri</name>
    <name type="common">Marine green alga</name>
    <dbReference type="NCBI Taxonomy" id="70448"/>
    <lineage>
        <taxon>Eukaryota</taxon>
        <taxon>Viridiplantae</taxon>
        <taxon>Chlorophyta</taxon>
        <taxon>Mamiellophyceae</taxon>
        <taxon>Mamiellales</taxon>
        <taxon>Bathycoccaceae</taxon>
        <taxon>Ostreococcus</taxon>
    </lineage>
</organism>